<accession>A0AAV4U096</accession>
<evidence type="ECO:0000313" key="1">
    <source>
        <dbReference type="EMBL" id="GIY51186.1"/>
    </source>
</evidence>
<organism evidence="1 2">
    <name type="scientific">Caerostris extrusa</name>
    <name type="common">Bark spider</name>
    <name type="synonym">Caerostris bankana</name>
    <dbReference type="NCBI Taxonomy" id="172846"/>
    <lineage>
        <taxon>Eukaryota</taxon>
        <taxon>Metazoa</taxon>
        <taxon>Ecdysozoa</taxon>
        <taxon>Arthropoda</taxon>
        <taxon>Chelicerata</taxon>
        <taxon>Arachnida</taxon>
        <taxon>Araneae</taxon>
        <taxon>Araneomorphae</taxon>
        <taxon>Entelegynae</taxon>
        <taxon>Araneoidea</taxon>
        <taxon>Araneidae</taxon>
        <taxon>Caerostris</taxon>
    </lineage>
</organism>
<sequence>MSKSLERTTSSKEILARITRKSVKQYCIKLFKENLTLELSSNEKEASFEVYNGEIFFFVILSDSKAALKEIDSTRAPYSEAIKNCLKSIMKSKSCPNKTICLRWISPLWHRGLCNLWELMDLFGLLTFNTVLRSLPHLCGSDIGRLGTE</sequence>
<keyword evidence="2" id="KW-1185">Reference proteome</keyword>
<dbReference type="EMBL" id="BPLR01012081">
    <property type="protein sequence ID" value="GIY51186.1"/>
    <property type="molecule type" value="Genomic_DNA"/>
</dbReference>
<name>A0AAV4U096_CAEEX</name>
<reference evidence="1 2" key="1">
    <citation type="submission" date="2021-06" db="EMBL/GenBank/DDBJ databases">
        <title>Caerostris extrusa draft genome.</title>
        <authorList>
            <person name="Kono N."/>
            <person name="Arakawa K."/>
        </authorList>
    </citation>
    <scope>NUCLEOTIDE SEQUENCE [LARGE SCALE GENOMIC DNA]</scope>
</reference>
<dbReference type="AlphaFoldDB" id="A0AAV4U096"/>
<evidence type="ECO:0000313" key="2">
    <source>
        <dbReference type="Proteomes" id="UP001054945"/>
    </source>
</evidence>
<proteinExistence type="predicted"/>
<dbReference type="Proteomes" id="UP001054945">
    <property type="component" value="Unassembled WGS sequence"/>
</dbReference>
<gene>
    <name evidence="1" type="ORF">CEXT_263971</name>
</gene>
<comment type="caution">
    <text evidence="1">The sequence shown here is derived from an EMBL/GenBank/DDBJ whole genome shotgun (WGS) entry which is preliminary data.</text>
</comment>
<protein>
    <submittedName>
        <fullName evidence="1">Uncharacterized protein</fullName>
    </submittedName>
</protein>